<proteinExistence type="predicted"/>
<gene>
    <name evidence="1" type="ORF">QCA50_014784</name>
</gene>
<reference evidence="1 2" key="1">
    <citation type="submission" date="2022-09" db="EMBL/GenBank/DDBJ databases">
        <authorList>
            <person name="Palmer J.M."/>
        </authorList>
    </citation>
    <scope>NUCLEOTIDE SEQUENCE [LARGE SCALE GENOMIC DNA]</scope>
    <source>
        <strain evidence="1 2">DSM 7382</strain>
    </source>
</reference>
<comment type="caution">
    <text evidence="1">The sequence shown here is derived from an EMBL/GenBank/DDBJ whole genome shotgun (WGS) entry which is preliminary data.</text>
</comment>
<dbReference type="Proteomes" id="UP001385951">
    <property type="component" value="Unassembled WGS sequence"/>
</dbReference>
<dbReference type="EMBL" id="JASBNA010000037">
    <property type="protein sequence ID" value="KAK7682197.1"/>
    <property type="molecule type" value="Genomic_DNA"/>
</dbReference>
<dbReference type="AlphaFoldDB" id="A0AAW0FY13"/>
<evidence type="ECO:0000313" key="2">
    <source>
        <dbReference type="Proteomes" id="UP001385951"/>
    </source>
</evidence>
<name>A0AAW0FY13_9APHY</name>
<evidence type="ECO:0000313" key="1">
    <source>
        <dbReference type="EMBL" id="KAK7682197.1"/>
    </source>
</evidence>
<organism evidence="1 2">
    <name type="scientific">Cerrena zonata</name>
    <dbReference type="NCBI Taxonomy" id="2478898"/>
    <lineage>
        <taxon>Eukaryota</taxon>
        <taxon>Fungi</taxon>
        <taxon>Dikarya</taxon>
        <taxon>Basidiomycota</taxon>
        <taxon>Agaricomycotina</taxon>
        <taxon>Agaricomycetes</taxon>
        <taxon>Polyporales</taxon>
        <taxon>Cerrenaceae</taxon>
        <taxon>Cerrena</taxon>
    </lineage>
</organism>
<protein>
    <submittedName>
        <fullName evidence="1">Uncharacterized protein</fullName>
    </submittedName>
</protein>
<sequence length="207" mass="24315">MPLHGNDVPELVERCCLIKFAYHLWRVDTAARKFPPRGDDDQKNYLMKQRWNIGLVLELEDLRRYIADACMMGYMTTSLSQSISRILDWAQIDSYPVQILWEKLPDANHPRTPMFPWMFGQSSNYFKSQLHWWDDPDSEEHKPPWWNRPIPVKWLHEVRIPRSLLGKQVAALKDARSLIRNADKLICLDSEEIAKLRSTIMELGSAP</sequence>
<accession>A0AAW0FY13</accession>
<keyword evidence="2" id="KW-1185">Reference proteome</keyword>